<feature type="transmembrane region" description="Helical" evidence="10">
    <location>
        <begin position="54"/>
        <end position="79"/>
    </location>
</feature>
<reference evidence="11 12" key="1">
    <citation type="submission" date="2018-05" db="EMBL/GenBank/DDBJ databases">
        <title>Genome comparison of Eubacterium sp.</title>
        <authorList>
            <person name="Feng Y."/>
            <person name="Sanchez-Andrea I."/>
            <person name="Stams A.J.M."/>
            <person name="De Vos W.M."/>
        </authorList>
    </citation>
    <scope>NUCLEOTIDE SEQUENCE [LARGE SCALE GENOMIC DNA]</scope>
    <source>
        <strain evidence="11 12">YI</strain>
    </source>
</reference>
<comment type="subcellular location">
    <subcellularLocation>
        <location evidence="1">Cell membrane</location>
        <topology evidence="1">Multi-pass membrane protein</topology>
    </subcellularLocation>
</comment>
<dbReference type="InterPro" id="IPR002528">
    <property type="entry name" value="MATE_fam"/>
</dbReference>
<feature type="transmembrane region" description="Helical" evidence="10">
    <location>
        <begin position="191"/>
        <end position="214"/>
    </location>
</feature>
<evidence type="ECO:0000313" key="12">
    <source>
        <dbReference type="Proteomes" id="UP000218387"/>
    </source>
</evidence>
<dbReference type="CDD" id="cd13143">
    <property type="entry name" value="MATE_MepA_like"/>
    <property type="match status" value="1"/>
</dbReference>
<dbReference type="PIRSF" id="PIRSF006603">
    <property type="entry name" value="DinF"/>
    <property type="match status" value="1"/>
</dbReference>
<dbReference type="EMBL" id="CP029487">
    <property type="protein sequence ID" value="QCT72210.1"/>
    <property type="molecule type" value="Genomic_DNA"/>
</dbReference>
<feature type="transmembrane region" description="Helical" evidence="10">
    <location>
        <begin position="164"/>
        <end position="185"/>
    </location>
</feature>
<feature type="transmembrane region" description="Helical" evidence="10">
    <location>
        <begin position="385"/>
        <end position="408"/>
    </location>
</feature>
<dbReference type="GO" id="GO:0042910">
    <property type="term" value="F:xenobiotic transmembrane transporter activity"/>
    <property type="evidence" value="ECO:0007669"/>
    <property type="project" value="InterPro"/>
</dbReference>
<evidence type="ECO:0000256" key="2">
    <source>
        <dbReference type="ARBA" id="ARBA00008417"/>
    </source>
</evidence>
<dbReference type="GO" id="GO:0005886">
    <property type="term" value="C:plasma membrane"/>
    <property type="evidence" value="ECO:0007669"/>
    <property type="project" value="UniProtKB-SubCell"/>
</dbReference>
<accession>A0A4P9C9F7</accession>
<keyword evidence="12" id="KW-1185">Reference proteome</keyword>
<evidence type="ECO:0000256" key="3">
    <source>
        <dbReference type="ARBA" id="ARBA00022106"/>
    </source>
</evidence>
<feature type="transmembrane region" description="Helical" evidence="10">
    <location>
        <begin position="269"/>
        <end position="289"/>
    </location>
</feature>
<feature type="transmembrane region" description="Helical" evidence="10">
    <location>
        <begin position="15"/>
        <end position="34"/>
    </location>
</feature>
<dbReference type="Pfam" id="PF01554">
    <property type="entry name" value="MatE"/>
    <property type="match status" value="2"/>
</dbReference>
<dbReference type="InterPro" id="IPR051327">
    <property type="entry name" value="MATE_MepA_subfamily"/>
</dbReference>
<dbReference type="AlphaFoldDB" id="A0A4P9C9F7"/>
<feature type="transmembrane region" description="Helical" evidence="10">
    <location>
        <begin position="321"/>
        <end position="343"/>
    </location>
</feature>
<proteinExistence type="inferred from homology"/>
<organism evidence="11 12">
    <name type="scientific">Eubacterium maltosivorans</name>
    <dbReference type="NCBI Taxonomy" id="2041044"/>
    <lineage>
        <taxon>Bacteria</taxon>
        <taxon>Bacillati</taxon>
        <taxon>Bacillota</taxon>
        <taxon>Clostridia</taxon>
        <taxon>Eubacteriales</taxon>
        <taxon>Eubacteriaceae</taxon>
        <taxon>Eubacterium</taxon>
    </lineage>
</organism>
<dbReference type="PANTHER" id="PTHR43823">
    <property type="entry name" value="SPORULATION PROTEIN YKVU"/>
    <property type="match status" value="1"/>
</dbReference>
<keyword evidence="7 10" id="KW-1133">Transmembrane helix</keyword>
<feature type="transmembrane region" description="Helical" evidence="10">
    <location>
        <begin position="235"/>
        <end position="257"/>
    </location>
</feature>
<keyword evidence="6 10" id="KW-0812">Transmembrane</keyword>
<evidence type="ECO:0000256" key="8">
    <source>
        <dbReference type="ARBA" id="ARBA00023136"/>
    </source>
</evidence>
<evidence type="ECO:0000256" key="1">
    <source>
        <dbReference type="ARBA" id="ARBA00004651"/>
    </source>
</evidence>
<evidence type="ECO:0000313" key="11">
    <source>
        <dbReference type="EMBL" id="QCT72210.1"/>
    </source>
</evidence>
<evidence type="ECO:0000256" key="4">
    <source>
        <dbReference type="ARBA" id="ARBA00022448"/>
    </source>
</evidence>
<gene>
    <name evidence="11" type="ORF">CPZ25_013045</name>
</gene>
<dbReference type="RefSeq" id="WP_096918790.1">
    <property type="nucleotide sequence ID" value="NZ_CP029487.1"/>
</dbReference>
<dbReference type="GO" id="GO:0046677">
    <property type="term" value="P:response to antibiotic"/>
    <property type="evidence" value="ECO:0007669"/>
    <property type="project" value="UniProtKB-KW"/>
</dbReference>
<keyword evidence="4" id="KW-0813">Transport</keyword>
<feature type="transmembrane region" description="Helical" evidence="10">
    <location>
        <begin position="414"/>
        <end position="433"/>
    </location>
</feature>
<dbReference type="KEGG" id="emt:CPZ25_013045"/>
<name>A0A4P9C9F7_EUBML</name>
<comment type="similarity">
    <text evidence="2">Belongs to the multi antimicrobial extrusion (MATE) (TC 2.A.66.1) family. MepA subfamily.</text>
</comment>
<protein>
    <recommendedName>
        <fullName evidence="3">Multidrug export protein MepA</fullName>
    </recommendedName>
</protein>
<evidence type="ECO:0000256" key="7">
    <source>
        <dbReference type="ARBA" id="ARBA00022989"/>
    </source>
</evidence>
<evidence type="ECO:0000256" key="10">
    <source>
        <dbReference type="SAM" id="Phobius"/>
    </source>
</evidence>
<keyword evidence="5" id="KW-1003">Cell membrane</keyword>
<evidence type="ECO:0000256" key="5">
    <source>
        <dbReference type="ARBA" id="ARBA00022475"/>
    </source>
</evidence>
<evidence type="ECO:0000256" key="6">
    <source>
        <dbReference type="ARBA" id="ARBA00022692"/>
    </source>
</evidence>
<dbReference type="GO" id="GO:0015297">
    <property type="term" value="F:antiporter activity"/>
    <property type="evidence" value="ECO:0007669"/>
    <property type="project" value="InterPro"/>
</dbReference>
<dbReference type="PANTHER" id="PTHR43823:SF3">
    <property type="entry name" value="MULTIDRUG EXPORT PROTEIN MEPA"/>
    <property type="match status" value="1"/>
</dbReference>
<feature type="transmembrane region" description="Helical" evidence="10">
    <location>
        <begin position="91"/>
        <end position="114"/>
    </location>
</feature>
<evidence type="ECO:0000256" key="9">
    <source>
        <dbReference type="ARBA" id="ARBA00023251"/>
    </source>
</evidence>
<dbReference type="InterPro" id="IPR048279">
    <property type="entry name" value="MdtK-like"/>
</dbReference>
<dbReference type="InterPro" id="IPR045070">
    <property type="entry name" value="MATE_MepA-like"/>
</dbReference>
<keyword evidence="8 10" id="KW-0472">Membrane</keyword>
<sequence length="438" mass="47436">MDKYQLISQPVPKLFFQYLIPAVSGTMVSAVYILADTIIIGKGIGATALAALNIVLPLFNIIYGAGLLFGVGGSVLMSICRGRGHDEKGQWYFTAAFLLNLLAGILYISVFFIFEKKILVFLGGTPVTMPYIMSYAPYLSGGALFLCFSTFLQAFVRNDGAPRLAMTAVITGGIFNLIFDILLVFPLQMGMAGAALASVTGTALADCILLSHFFTKKNGLRFRFKGLTTLYFKTVFSNGFTSFLTEISTGIVIFVFNLQLLRYVGDIGVSAYGVISNTAYVVAAISNGISQAAQPILSTNYGASKFERIGEVRRIGIKTSLAICAIPAVFGIFAPGVFTHIFLNPTAEVLALSTSAIRIYFIGFFVIGINIFMINYFQSVARPKISFVLCLLRGCILNVLFVSVLPLFWGVNGIWMAAPLTEFTSLGIGVFLTKKISH</sequence>
<keyword evidence="9" id="KW-0046">Antibiotic resistance</keyword>
<dbReference type="Proteomes" id="UP000218387">
    <property type="component" value="Chromosome"/>
</dbReference>
<feature type="transmembrane region" description="Helical" evidence="10">
    <location>
        <begin position="349"/>
        <end position="373"/>
    </location>
</feature>
<feature type="transmembrane region" description="Helical" evidence="10">
    <location>
        <begin position="134"/>
        <end position="152"/>
    </location>
</feature>